<dbReference type="AlphaFoldDB" id="A0A091BE58"/>
<dbReference type="eggNOG" id="COG1752">
    <property type="taxonomic scope" value="Bacteria"/>
</dbReference>
<dbReference type="PANTHER" id="PTHR14226">
    <property type="entry name" value="NEUROPATHY TARGET ESTERASE/SWISS CHEESE D.MELANOGASTER"/>
    <property type="match status" value="1"/>
</dbReference>
<feature type="region of interest" description="Disordered" evidence="5">
    <location>
        <begin position="190"/>
        <end position="226"/>
    </location>
</feature>
<sequence>MRGRIALVLGAGGARGLAHIGVLQVLRERGYEVAGISGSSMGALVGGIFAAGRLDEYCDWACALERRGVLRLLDFAFGSPGLFHGERVIGALRELVGDHRIEELPIPYVAVATDLARQREVWLTRGRLFDAIRASIAIPMIFTPHRVGRRDLVDGGLLAPVPIAPTRAMHVDRVIAVDVNAPAPWNNPLPQAVASPSPAPAVTATDTHAADRDASAGEAGSESALVAGEVAGGPRLRERMAAIWESIVHRAESEPAPAAPKPHGLVDLMARSLDTMQAQMARIQLAQDPPDLLIQVSGESALFYEFWRARELVELGRDAAERALDAAGL</sequence>
<organism evidence="7 8">
    <name type="scientific">Arenimonas composti TR7-09 = DSM 18010</name>
    <dbReference type="NCBI Taxonomy" id="1121013"/>
    <lineage>
        <taxon>Bacteria</taxon>
        <taxon>Pseudomonadati</taxon>
        <taxon>Pseudomonadota</taxon>
        <taxon>Gammaproteobacteria</taxon>
        <taxon>Lysobacterales</taxon>
        <taxon>Lysobacteraceae</taxon>
        <taxon>Arenimonas</taxon>
    </lineage>
</organism>
<feature type="active site" description="Nucleophile" evidence="4">
    <location>
        <position position="40"/>
    </location>
</feature>
<dbReference type="GO" id="GO:0016787">
    <property type="term" value="F:hydrolase activity"/>
    <property type="evidence" value="ECO:0007669"/>
    <property type="project" value="UniProtKB-UniRule"/>
</dbReference>
<dbReference type="Gene3D" id="3.40.1090.10">
    <property type="entry name" value="Cytosolic phospholipase A2 catalytic domain"/>
    <property type="match status" value="2"/>
</dbReference>
<evidence type="ECO:0000256" key="4">
    <source>
        <dbReference type="PROSITE-ProRule" id="PRU01161"/>
    </source>
</evidence>
<dbReference type="Proteomes" id="UP000029391">
    <property type="component" value="Unassembled WGS sequence"/>
</dbReference>
<proteinExistence type="predicted"/>
<evidence type="ECO:0000313" key="7">
    <source>
        <dbReference type="EMBL" id="KFN49822.1"/>
    </source>
</evidence>
<evidence type="ECO:0000259" key="6">
    <source>
        <dbReference type="PROSITE" id="PS51635"/>
    </source>
</evidence>
<dbReference type="PANTHER" id="PTHR14226:SF76">
    <property type="entry name" value="NTE FAMILY PROTEIN RSSA"/>
    <property type="match status" value="1"/>
</dbReference>
<feature type="compositionally biased region" description="Low complexity" evidence="5">
    <location>
        <begin position="192"/>
        <end position="207"/>
    </location>
</feature>
<evidence type="ECO:0000313" key="8">
    <source>
        <dbReference type="Proteomes" id="UP000029391"/>
    </source>
</evidence>
<gene>
    <name evidence="7" type="ORF">P873_08860</name>
</gene>
<protein>
    <recommendedName>
        <fullName evidence="6">PNPLA domain-containing protein</fullName>
    </recommendedName>
</protein>
<dbReference type="Pfam" id="PF01734">
    <property type="entry name" value="Patatin"/>
    <property type="match status" value="1"/>
</dbReference>
<keyword evidence="8" id="KW-1185">Reference proteome</keyword>
<dbReference type="PROSITE" id="PS51635">
    <property type="entry name" value="PNPLA"/>
    <property type="match status" value="1"/>
</dbReference>
<dbReference type="EMBL" id="AWXU01000028">
    <property type="protein sequence ID" value="KFN49822.1"/>
    <property type="molecule type" value="Genomic_DNA"/>
</dbReference>
<name>A0A091BE58_9GAMM</name>
<keyword evidence="1 4" id="KW-0378">Hydrolase</keyword>
<evidence type="ECO:0000256" key="3">
    <source>
        <dbReference type="ARBA" id="ARBA00023098"/>
    </source>
</evidence>
<dbReference type="SUPFAM" id="SSF52151">
    <property type="entry name" value="FabD/lysophospholipase-like"/>
    <property type="match status" value="1"/>
</dbReference>
<evidence type="ECO:0000256" key="1">
    <source>
        <dbReference type="ARBA" id="ARBA00022801"/>
    </source>
</evidence>
<keyword evidence="3 4" id="KW-0443">Lipid metabolism</keyword>
<feature type="short sequence motif" description="GXSXG" evidence="4">
    <location>
        <begin position="38"/>
        <end position="42"/>
    </location>
</feature>
<comment type="caution">
    <text evidence="4">Lacks conserved residue(s) required for the propagation of feature annotation.</text>
</comment>
<dbReference type="InterPro" id="IPR050301">
    <property type="entry name" value="NTE"/>
</dbReference>
<dbReference type="GO" id="GO:0016042">
    <property type="term" value="P:lipid catabolic process"/>
    <property type="evidence" value="ECO:0007669"/>
    <property type="project" value="UniProtKB-UniRule"/>
</dbReference>
<evidence type="ECO:0000256" key="5">
    <source>
        <dbReference type="SAM" id="MobiDB-lite"/>
    </source>
</evidence>
<comment type="caution">
    <text evidence="7">The sequence shown here is derived from an EMBL/GenBank/DDBJ whole genome shotgun (WGS) entry which is preliminary data.</text>
</comment>
<feature type="domain" description="PNPLA" evidence="6">
    <location>
        <begin position="7"/>
        <end position="167"/>
    </location>
</feature>
<keyword evidence="2 4" id="KW-0442">Lipid degradation</keyword>
<dbReference type="STRING" id="1121013.GCA_000426365_02336"/>
<feature type="short sequence motif" description="DGA/G" evidence="4">
    <location>
        <begin position="154"/>
        <end position="156"/>
    </location>
</feature>
<accession>A0A091BE58</accession>
<feature type="compositionally biased region" description="Low complexity" evidence="5">
    <location>
        <begin position="216"/>
        <end position="226"/>
    </location>
</feature>
<dbReference type="InterPro" id="IPR002641">
    <property type="entry name" value="PNPLA_dom"/>
</dbReference>
<reference evidence="7 8" key="1">
    <citation type="submission" date="2013-09" db="EMBL/GenBank/DDBJ databases">
        <title>Genome sequencing of Arenimonas composti.</title>
        <authorList>
            <person name="Chen F."/>
            <person name="Wang G."/>
        </authorList>
    </citation>
    <scope>NUCLEOTIDE SEQUENCE [LARGE SCALE GENOMIC DNA]</scope>
    <source>
        <strain evidence="7 8">TR7-09</strain>
    </source>
</reference>
<dbReference type="InterPro" id="IPR016035">
    <property type="entry name" value="Acyl_Trfase/lysoPLipase"/>
</dbReference>
<evidence type="ECO:0000256" key="2">
    <source>
        <dbReference type="ARBA" id="ARBA00022963"/>
    </source>
</evidence>
<feature type="active site" description="Proton acceptor" evidence="4">
    <location>
        <position position="154"/>
    </location>
</feature>